<sequence>LQQLAGAFVCLWQRIVPSSPPIPDH</sequence>
<reference evidence="1" key="1">
    <citation type="submission" date="2018-05" db="EMBL/GenBank/DDBJ databases">
        <authorList>
            <person name="Lanie J.A."/>
            <person name="Ng W.-L."/>
            <person name="Kazmierczak K.M."/>
            <person name="Andrzejewski T.M."/>
            <person name="Davidsen T.M."/>
            <person name="Wayne K.J."/>
            <person name="Tettelin H."/>
            <person name="Glass J.I."/>
            <person name="Rusch D."/>
            <person name="Podicherti R."/>
            <person name="Tsui H.-C.T."/>
            <person name="Winkler M.E."/>
        </authorList>
    </citation>
    <scope>NUCLEOTIDE SEQUENCE</scope>
</reference>
<dbReference type="AlphaFoldDB" id="A0A382MKZ8"/>
<accession>A0A382MKZ8</accession>
<name>A0A382MKZ8_9ZZZZ</name>
<feature type="non-terminal residue" evidence="1">
    <location>
        <position position="1"/>
    </location>
</feature>
<organism evidence="1">
    <name type="scientific">marine metagenome</name>
    <dbReference type="NCBI Taxonomy" id="408172"/>
    <lineage>
        <taxon>unclassified sequences</taxon>
        <taxon>metagenomes</taxon>
        <taxon>ecological metagenomes</taxon>
    </lineage>
</organism>
<protein>
    <submittedName>
        <fullName evidence="1">Uncharacterized protein</fullName>
    </submittedName>
</protein>
<proteinExistence type="predicted"/>
<evidence type="ECO:0000313" key="1">
    <source>
        <dbReference type="EMBL" id="SVC48082.1"/>
    </source>
</evidence>
<dbReference type="EMBL" id="UINC01093567">
    <property type="protein sequence ID" value="SVC48082.1"/>
    <property type="molecule type" value="Genomic_DNA"/>
</dbReference>
<gene>
    <name evidence="1" type="ORF">METZ01_LOCUS300936</name>
</gene>